<organism evidence="3 4">
    <name type="scientific">Ferrimonas lipolytica</name>
    <dbReference type="NCBI Taxonomy" id="2724191"/>
    <lineage>
        <taxon>Bacteria</taxon>
        <taxon>Pseudomonadati</taxon>
        <taxon>Pseudomonadota</taxon>
        <taxon>Gammaproteobacteria</taxon>
        <taxon>Alteromonadales</taxon>
        <taxon>Ferrimonadaceae</taxon>
        <taxon>Ferrimonas</taxon>
    </lineage>
</organism>
<feature type="transmembrane region" description="Helical" evidence="2">
    <location>
        <begin position="12"/>
        <end position="33"/>
    </location>
</feature>
<evidence type="ECO:0000313" key="3">
    <source>
        <dbReference type="EMBL" id="QIZ77333.1"/>
    </source>
</evidence>
<proteinExistence type="predicted"/>
<keyword evidence="2" id="KW-1133">Transmembrane helix</keyword>
<dbReference type="InterPro" id="IPR021244">
    <property type="entry name" value="DUF2802"/>
</dbReference>
<sequence length="144" mass="16013">MDGDGDFVNDLLAIALVAAVVMAIVCASLVFWVRKCMTQVDRKVEAVKLLLKAAETNNEALQRELAEVRNGALGVGKRVKELEQLQSHLQARQDEVIQTDPDAKLYNRGMKMVELGADVEEIMKECELPKAEAQLLVTLHRRGQ</sequence>
<feature type="coiled-coil region" evidence="1">
    <location>
        <begin position="44"/>
        <end position="71"/>
    </location>
</feature>
<protein>
    <submittedName>
        <fullName evidence="3">DUF2802 domain-containing protein</fullName>
    </submittedName>
</protein>
<dbReference type="KEGG" id="fes:HER31_10850"/>
<evidence type="ECO:0000256" key="2">
    <source>
        <dbReference type="SAM" id="Phobius"/>
    </source>
</evidence>
<keyword evidence="2" id="KW-0812">Transmembrane</keyword>
<dbReference type="AlphaFoldDB" id="A0A6H1UG86"/>
<evidence type="ECO:0000313" key="4">
    <source>
        <dbReference type="Proteomes" id="UP000501602"/>
    </source>
</evidence>
<accession>A0A6H1UG86</accession>
<evidence type="ECO:0000256" key="1">
    <source>
        <dbReference type="SAM" id="Coils"/>
    </source>
</evidence>
<dbReference type="Proteomes" id="UP000501602">
    <property type="component" value="Chromosome"/>
</dbReference>
<gene>
    <name evidence="3" type="ORF">HER31_10850</name>
</gene>
<reference evidence="3 4" key="1">
    <citation type="submission" date="2020-04" db="EMBL/GenBank/DDBJ databases">
        <title>Ferrimonas sp. S7 isolated from sea water.</title>
        <authorList>
            <person name="Bae S.S."/>
            <person name="Baek K."/>
        </authorList>
    </citation>
    <scope>NUCLEOTIDE SEQUENCE [LARGE SCALE GENOMIC DNA]</scope>
    <source>
        <strain evidence="3 4">S7</strain>
    </source>
</reference>
<keyword evidence="1" id="KW-0175">Coiled coil</keyword>
<keyword evidence="4" id="KW-1185">Reference proteome</keyword>
<keyword evidence="2" id="KW-0472">Membrane</keyword>
<dbReference type="Pfam" id="PF10975">
    <property type="entry name" value="DUF2802"/>
    <property type="match status" value="1"/>
</dbReference>
<name>A0A6H1UG86_9GAMM</name>
<dbReference type="EMBL" id="CP051180">
    <property type="protein sequence ID" value="QIZ77333.1"/>
    <property type="molecule type" value="Genomic_DNA"/>
</dbReference>